<keyword evidence="5" id="KW-0408">Iron</keyword>
<keyword evidence="4" id="KW-0677">Repeat</keyword>
<comment type="caution">
    <text evidence="7">The sequence shown here is derived from an EMBL/GenBank/DDBJ whole genome shotgun (WGS) entry which is preliminary data.</text>
</comment>
<dbReference type="NCBIfam" id="TIGR01263">
    <property type="entry name" value="4HPPD"/>
    <property type="match status" value="1"/>
</dbReference>
<dbReference type="EMBL" id="BAABBI010000001">
    <property type="protein sequence ID" value="GAA3775372.1"/>
    <property type="molecule type" value="Genomic_DNA"/>
</dbReference>
<dbReference type="Pfam" id="PF13669">
    <property type="entry name" value="Glyoxalase_4"/>
    <property type="match status" value="1"/>
</dbReference>
<evidence type="ECO:0000313" key="8">
    <source>
        <dbReference type="Proteomes" id="UP001501456"/>
    </source>
</evidence>
<dbReference type="RefSeq" id="WP_344726608.1">
    <property type="nucleotide sequence ID" value="NZ_BAABBI010000001.1"/>
</dbReference>
<evidence type="ECO:0000259" key="6">
    <source>
        <dbReference type="PROSITE" id="PS51819"/>
    </source>
</evidence>
<accession>A0ABP7GVD6</accession>
<dbReference type="Gene3D" id="3.10.180.10">
    <property type="entry name" value="2,3-Dihydroxybiphenyl 1,2-Dioxygenase, domain 1"/>
    <property type="match status" value="2"/>
</dbReference>
<dbReference type="CDD" id="cd07250">
    <property type="entry name" value="HPPD_C_like"/>
    <property type="match status" value="1"/>
</dbReference>
<dbReference type="SUPFAM" id="SSF54593">
    <property type="entry name" value="Glyoxalase/Bleomycin resistance protein/Dihydroxybiphenyl dioxygenase"/>
    <property type="match status" value="1"/>
</dbReference>
<evidence type="ECO:0000256" key="1">
    <source>
        <dbReference type="ARBA" id="ARBA00001962"/>
    </source>
</evidence>
<dbReference type="InterPro" id="IPR004360">
    <property type="entry name" value="Glyas_Fos-R_dOase_dom"/>
</dbReference>
<sequence>MSKEIKSVNYGLEKIFEGAEDFLPLLGTDYVEFYVGNAKQAAHFYKTAFGFQSYAYKGLETGSRDTVSYVLKQDKIRLVLTTPLNSKHPINDHIVKHGDGVKVVALWVEDARSAYEETTSRGAKSYMEPTVEKDEFGEVVRAGIYTYGETVHMFVERKNYNGVFMPGFTKWESDYNPESVGLKYIDHMVGNVGWGEMNTWVKWYEDVMGFVNFLSFDDKQIHTEYSALMSKVMSNGNGRIKFPINEPAEGKKRSQIEEYLDFYEGSGVQHIAVATDDIISTVSDLRSRGVEFLSHPPQAYYDAVPGRLDEFSHELREDIEKLKGLGIMIDADEEGYLLQIFTKPVEDRPTLFFEIIQRMGARGFGAGNFKALFESIEREQEKRGTL</sequence>
<dbReference type="CDD" id="cd08342">
    <property type="entry name" value="HPPD_N_like"/>
    <property type="match status" value="1"/>
</dbReference>
<protein>
    <submittedName>
        <fullName evidence="7">4-hydroxyphenylpyruvate dioxygenase</fullName>
    </submittedName>
</protein>
<dbReference type="InterPro" id="IPR029068">
    <property type="entry name" value="Glyas_Bleomycin-R_OHBP_Dase"/>
</dbReference>
<dbReference type="InterPro" id="IPR005956">
    <property type="entry name" value="4OHPhenylPyrv_dOase"/>
</dbReference>
<evidence type="ECO:0000313" key="7">
    <source>
        <dbReference type="EMBL" id="GAA3775372.1"/>
    </source>
</evidence>
<dbReference type="InterPro" id="IPR037523">
    <property type="entry name" value="VOC_core"/>
</dbReference>
<feature type="domain" description="VOC" evidence="6">
    <location>
        <begin position="184"/>
        <end position="343"/>
    </location>
</feature>
<keyword evidence="8" id="KW-1185">Reference proteome</keyword>
<evidence type="ECO:0000256" key="4">
    <source>
        <dbReference type="ARBA" id="ARBA00022737"/>
    </source>
</evidence>
<reference evidence="8" key="1">
    <citation type="journal article" date="2019" name="Int. J. Syst. Evol. Microbiol.">
        <title>The Global Catalogue of Microorganisms (GCM) 10K type strain sequencing project: providing services to taxonomists for standard genome sequencing and annotation.</title>
        <authorList>
            <consortium name="The Broad Institute Genomics Platform"/>
            <consortium name="The Broad Institute Genome Sequencing Center for Infectious Disease"/>
            <person name="Wu L."/>
            <person name="Ma J."/>
        </authorList>
    </citation>
    <scope>NUCLEOTIDE SEQUENCE [LARGE SCALE GENOMIC DNA]</scope>
    <source>
        <strain evidence="8">JCM 17525</strain>
    </source>
</reference>
<feature type="domain" description="VOC" evidence="6">
    <location>
        <begin position="27"/>
        <end position="157"/>
    </location>
</feature>
<evidence type="ECO:0000256" key="3">
    <source>
        <dbReference type="ARBA" id="ARBA00022723"/>
    </source>
</evidence>
<dbReference type="GO" id="GO:0051213">
    <property type="term" value="F:dioxygenase activity"/>
    <property type="evidence" value="ECO:0007669"/>
    <property type="project" value="UniProtKB-KW"/>
</dbReference>
<dbReference type="PROSITE" id="PS51819">
    <property type="entry name" value="VOC"/>
    <property type="match status" value="2"/>
</dbReference>
<comment type="similarity">
    <text evidence="2">Belongs to the 4HPPD family.</text>
</comment>
<keyword evidence="7" id="KW-0560">Oxidoreductase</keyword>
<comment type="cofactor">
    <cofactor evidence="1">
        <name>Fe cation</name>
        <dbReference type="ChEBI" id="CHEBI:24875"/>
    </cofactor>
</comment>
<name>A0ABP7GVD6_9FLAO</name>
<dbReference type="PANTHER" id="PTHR11959">
    <property type="entry name" value="4-HYDROXYPHENYLPYRUVATE DIOXYGENASE"/>
    <property type="match status" value="1"/>
</dbReference>
<dbReference type="Pfam" id="PF00903">
    <property type="entry name" value="Glyoxalase"/>
    <property type="match status" value="1"/>
</dbReference>
<dbReference type="PANTHER" id="PTHR11959:SF1">
    <property type="entry name" value="4-HYDROXYPHENYLPYRUVATE DIOXYGENASE"/>
    <property type="match status" value="1"/>
</dbReference>
<dbReference type="InterPro" id="IPR041736">
    <property type="entry name" value="4OHPhenylPyrv_dOase_N"/>
</dbReference>
<organism evidence="7 8">
    <name type="scientific">Corallibacter vietnamensis</name>
    <dbReference type="NCBI Taxonomy" id="904130"/>
    <lineage>
        <taxon>Bacteria</taxon>
        <taxon>Pseudomonadati</taxon>
        <taxon>Bacteroidota</taxon>
        <taxon>Flavobacteriia</taxon>
        <taxon>Flavobacteriales</taxon>
        <taxon>Flavobacteriaceae</taxon>
        <taxon>Corallibacter</taxon>
    </lineage>
</organism>
<dbReference type="InterPro" id="IPR041735">
    <property type="entry name" value="4OHPhenylPyrv_dOase_C"/>
</dbReference>
<keyword evidence="7" id="KW-0223">Dioxygenase</keyword>
<dbReference type="Proteomes" id="UP001501456">
    <property type="component" value="Unassembled WGS sequence"/>
</dbReference>
<evidence type="ECO:0000256" key="2">
    <source>
        <dbReference type="ARBA" id="ARBA00005877"/>
    </source>
</evidence>
<dbReference type="PIRSF" id="PIRSF009283">
    <property type="entry name" value="HPP_dOase"/>
    <property type="match status" value="1"/>
</dbReference>
<evidence type="ECO:0000256" key="5">
    <source>
        <dbReference type="ARBA" id="ARBA00023004"/>
    </source>
</evidence>
<proteinExistence type="inferred from homology"/>
<keyword evidence="3" id="KW-0479">Metal-binding</keyword>
<gene>
    <name evidence="7" type="primary">hppD</name>
    <name evidence="7" type="ORF">GCM10022271_04400</name>
</gene>